<name>A0ABP7FQC7_9MICO</name>
<reference evidence="3" key="1">
    <citation type="journal article" date="2019" name="Int. J. Syst. Evol. Microbiol.">
        <title>The Global Catalogue of Microorganisms (GCM) 10K type strain sequencing project: providing services to taxonomists for standard genome sequencing and annotation.</title>
        <authorList>
            <consortium name="The Broad Institute Genomics Platform"/>
            <consortium name="The Broad Institute Genome Sequencing Center for Infectious Disease"/>
            <person name="Wu L."/>
            <person name="Ma J."/>
        </authorList>
    </citation>
    <scope>NUCLEOTIDE SEQUENCE [LARGE SCALE GENOMIC DNA]</scope>
    <source>
        <strain evidence="3">JCM 16949</strain>
    </source>
</reference>
<accession>A0ABP7FQC7</accession>
<sequence length="205" mass="20732">MTVLYPADVLGIVLWSVLILLLAGGVALALVASRQPTAERPGRHWLIVPVVVLVAIAIVFAAVGGWASVPGLGFRIAAIVLLLALGVVGGSPLVLVVLELAGSGAVPLGDHGGILVSEAGARGGAKAKDREILRGGMTIGYLERLAIIGAALAGQFAAVAIVVAVKGLGRFSELENSAARERFIIGTLVSLVWAAACVAPAVIGW</sequence>
<evidence type="ECO:0000313" key="2">
    <source>
        <dbReference type="EMBL" id="GAA3743827.1"/>
    </source>
</evidence>
<feature type="transmembrane region" description="Helical" evidence="1">
    <location>
        <begin position="145"/>
        <end position="163"/>
    </location>
</feature>
<comment type="caution">
    <text evidence="2">The sequence shown here is derived from an EMBL/GenBank/DDBJ whole genome shotgun (WGS) entry which is preliminary data.</text>
</comment>
<evidence type="ECO:0000256" key="1">
    <source>
        <dbReference type="SAM" id="Phobius"/>
    </source>
</evidence>
<dbReference type="EMBL" id="BAABAE010000003">
    <property type="protein sequence ID" value="GAA3743827.1"/>
    <property type="molecule type" value="Genomic_DNA"/>
</dbReference>
<feature type="transmembrane region" description="Helical" evidence="1">
    <location>
        <begin position="73"/>
        <end position="98"/>
    </location>
</feature>
<feature type="transmembrane region" description="Helical" evidence="1">
    <location>
        <begin position="183"/>
        <end position="203"/>
    </location>
</feature>
<protein>
    <submittedName>
        <fullName evidence="2">Uncharacterized protein</fullName>
    </submittedName>
</protein>
<organism evidence="2 3">
    <name type="scientific">Leifsonella bigeumensis</name>
    <dbReference type="NCBI Taxonomy" id="433643"/>
    <lineage>
        <taxon>Bacteria</taxon>
        <taxon>Bacillati</taxon>
        <taxon>Actinomycetota</taxon>
        <taxon>Actinomycetes</taxon>
        <taxon>Micrococcales</taxon>
        <taxon>Microbacteriaceae</taxon>
        <taxon>Leifsonella</taxon>
    </lineage>
</organism>
<gene>
    <name evidence="2" type="ORF">GCM10022239_19060</name>
</gene>
<dbReference type="Proteomes" id="UP001501004">
    <property type="component" value="Unassembled WGS sequence"/>
</dbReference>
<keyword evidence="1" id="KW-0472">Membrane</keyword>
<feature type="transmembrane region" description="Helical" evidence="1">
    <location>
        <begin position="12"/>
        <end position="33"/>
    </location>
</feature>
<proteinExistence type="predicted"/>
<evidence type="ECO:0000313" key="3">
    <source>
        <dbReference type="Proteomes" id="UP001501004"/>
    </source>
</evidence>
<feature type="transmembrane region" description="Helical" evidence="1">
    <location>
        <begin position="45"/>
        <end position="67"/>
    </location>
</feature>
<keyword evidence="3" id="KW-1185">Reference proteome</keyword>
<keyword evidence="1" id="KW-1133">Transmembrane helix</keyword>
<keyword evidence="1" id="KW-0812">Transmembrane</keyword>
<dbReference type="RefSeq" id="WP_344756076.1">
    <property type="nucleotide sequence ID" value="NZ_BAABAE010000003.1"/>
</dbReference>